<dbReference type="Ensembl" id="ENSSMRT00000015452.1">
    <property type="protein sequence ID" value="ENSSMRP00000013273.1"/>
    <property type="gene ID" value="ENSSMRG00000010319.1"/>
</dbReference>
<dbReference type="Proteomes" id="UP000694421">
    <property type="component" value="Unplaced"/>
</dbReference>
<sequence length="680" mass="76880">MFDLFCLNEHTRSGGSSTVEGTLNRMPRCFSHPDPHIRPPFFHSLAIAMLPGHPGTPLTAPAEAHYCLPEQPSAETVSARLRAVAQFLRRLLPLCQAHTVEFYTRGLWETMVALPPETVLEELSGERLQGLLEEPPPQRPLQEAADGCSFSSILCENSQRLINVQAFAVAAKFYSMPNLGVCIPLKQLLEALNRRQQPKSNFEIKTDDFMNNKKSHEVQLMSQLVDGIAKYYGINQVIDLGSGKGYLSSFLSMQYNLKVYGIDSSNTNTRGANERNRKLKKHWQAYERRARTNVRGHVFKGAKERLEQDKEKFKANTTEKLLSTNNSLQSQAQVVAPDSNLFETADVFTDYDMCITNKQYELHSGTQLQPDENYISETAFLSILPADAVENDCSTRPNCRDLCEEEKERRKMASLKAKASRSKEANIYCPLTSYITAETELRDIVADLEDCVLVGLHTCGDLAPSTLRLFSAKPEIKAVCSVGCCYHLLSEEQEIQKDGSHGTLGFPMSRYLKEEGWFCGRNVRMAACLALERVAVGQVLPTESLFYRAVLQVIVEEFYGVKRSDRNIGKVYSKSSSFLDYVRKSLKKLELDESMISDSLIMEYFEKYKHRMNELEAFNMLKVVLGPCIEVLILLDRLCYLKEQDNIAWSGLVKLFDPIKSPRCYAVVALKKQTFHMPAN</sequence>
<reference evidence="2" key="1">
    <citation type="submission" date="2025-05" db="UniProtKB">
        <authorList>
            <consortium name="Ensembl"/>
        </authorList>
    </citation>
    <scope>IDENTIFICATION</scope>
</reference>
<dbReference type="OMA" id="LQAPYNW"/>
<feature type="domain" description="Methyltransferase" evidence="1">
    <location>
        <begin position="213"/>
        <end position="491"/>
    </location>
</feature>
<dbReference type="InterPro" id="IPR025714">
    <property type="entry name" value="Methyltranfer_dom"/>
</dbReference>
<evidence type="ECO:0000313" key="2">
    <source>
        <dbReference type="Ensembl" id="ENSSMRP00000013272.1"/>
    </source>
</evidence>
<proteinExistence type="predicted"/>
<protein>
    <submittedName>
        <fullName evidence="2">Methyltransferase like 25</fullName>
    </submittedName>
</protein>
<dbReference type="Gene3D" id="3.40.50.150">
    <property type="entry name" value="Vaccinia Virus protein VP39"/>
    <property type="match status" value="1"/>
</dbReference>
<organism evidence="2 3">
    <name type="scientific">Salvator merianae</name>
    <name type="common">Argentine black and white tegu</name>
    <name type="synonym">Tupinambis merianae</name>
    <dbReference type="NCBI Taxonomy" id="96440"/>
    <lineage>
        <taxon>Eukaryota</taxon>
        <taxon>Metazoa</taxon>
        <taxon>Chordata</taxon>
        <taxon>Craniata</taxon>
        <taxon>Vertebrata</taxon>
        <taxon>Euteleostomi</taxon>
        <taxon>Lepidosauria</taxon>
        <taxon>Squamata</taxon>
        <taxon>Bifurcata</taxon>
        <taxon>Unidentata</taxon>
        <taxon>Episquamata</taxon>
        <taxon>Laterata</taxon>
        <taxon>Teiioidea</taxon>
        <taxon>Teiidae</taxon>
        <taxon>Salvator</taxon>
    </lineage>
</organism>
<dbReference type="Pfam" id="PF13679">
    <property type="entry name" value="Methyltransf_32"/>
    <property type="match status" value="1"/>
</dbReference>
<dbReference type="InterPro" id="IPR052220">
    <property type="entry name" value="METTL25"/>
</dbReference>
<dbReference type="SUPFAM" id="SSF53335">
    <property type="entry name" value="S-adenosyl-L-methionine-dependent methyltransferases"/>
    <property type="match status" value="1"/>
</dbReference>
<dbReference type="InterPro" id="IPR029063">
    <property type="entry name" value="SAM-dependent_MTases_sf"/>
</dbReference>
<dbReference type="PANTHER" id="PTHR12496">
    <property type="entry name" value="CGI-41 METHYLTRANSFERASE"/>
    <property type="match status" value="1"/>
</dbReference>
<keyword evidence="3" id="KW-1185">Reference proteome</keyword>
<evidence type="ECO:0000259" key="1">
    <source>
        <dbReference type="Pfam" id="PF13679"/>
    </source>
</evidence>
<dbReference type="Ensembl" id="ENSSMRT00000015451.1">
    <property type="protein sequence ID" value="ENSSMRP00000013272.1"/>
    <property type="gene ID" value="ENSSMRG00000010319.1"/>
</dbReference>
<dbReference type="PANTHER" id="PTHR12496:SF9">
    <property type="entry name" value="METHYLTRANSFERASE-LIKE PROTEIN 25-RELATED"/>
    <property type="match status" value="1"/>
</dbReference>
<dbReference type="AlphaFoldDB" id="A0A8D0BW63"/>
<accession>A0A8D0BW63</accession>
<dbReference type="GeneTree" id="ENSGT00530000063745"/>
<name>A0A8D0BW63_SALMN</name>
<evidence type="ECO:0000313" key="3">
    <source>
        <dbReference type="Proteomes" id="UP000694421"/>
    </source>
</evidence>